<proteinExistence type="inferred from homology"/>
<dbReference type="InterPro" id="IPR006128">
    <property type="entry name" value="Lipoprotein_PsaA-like"/>
</dbReference>
<dbReference type="PRINTS" id="PR00690">
    <property type="entry name" value="ADHESNFAMILY"/>
</dbReference>
<dbReference type="EMBL" id="CP102453">
    <property type="protein sequence ID" value="UUX34490.1"/>
    <property type="molecule type" value="Genomic_DNA"/>
</dbReference>
<reference evidence="7 8" key="1">
    <citation type="submission" date="2022-08" db="EMBL/GenBank/DDBJ databases">
        <title>Aerococcaceae sp. nov isolated from spoiled eye mask.</title>
        <authorList>
            <person name="Zhou G."/>
            <person name="Xie X.-B."/>
            <person name="Shi Q.-S."/>
            <person name="Wang Y.-S."/>
            <person name="Wen X."/>
            <person name="Peng H."/>
            <person name="Yang X.-J."/>
            <person name="Tao H.-B."/>
            <person name="Huang X.-M."/>
        </authorList>
    </citation>
    <scope>NUCLEOTIDE SEQUENCE [LARGE SCALE GENOMIC DNA]</scope>
    <source>
        <strain evidence="8">DM20194951</strain>
    </source>
</reference>
<gene>
    <name evidence="7" type="ORF">NRE15_02235</name>
</gene>
<feature type="chain" id="PRO_5047312242" evidence="6">
    <location>
        <begin position="28"/>
        <end position="306"/>
    </location>
</feature>
<dbReference type="SUPFAM" id="SSF53807">
    <property type="entry name" value="Helical backbone' metal receptor"/>
    <property type="match status" value="1"/>
</dbReference>
<keyword evidence="8" id="KW-1185">Reference proteome</keyword>
<organism evidence="7 8">
    <name type="scientific">Fundicoccus culcitae</name>
    <dbReference type="NCBI Taxonomy" id="2969821"/>
    <lineage>
        <taxon>Bacteria</taxon>
        <taxon>Bacillati</taxon>
        <taxon>Bacillota</taxon>
        <taxon>Bacilli</taxon>
        <taxon>Lactobacillales</taxon>
        <taxon>Aerococcaceae</taxon>
        <taxon>Fundicoccus</taxon>
    </lineage>
</organism>
<protein>
    <submittedName>
        <fullName evidence="7">Zinc ABC transporter substrate-binding protein</fullName>
    </submittedName>
</protein>
<evidence type="ECO:0000256" key="4">
    <source>
        <dbReference type="ARBA" id="ARBA00022729"/>
    </source>
</evidence>
<dbReference type="Gene3D" id="3.40.50.1980">
    <property type="entry name" value="Nitrogenase molybdenum iron protein domain"/>
    <property type="match status" value="2"/>
</dbReference>
<evidence type="ECO:0000256" key="6">
    <source>
        <dbReference type="SAM" id="SignalP"/>
    </source>
</evidence>
<comment type="similarity">
    <text evidence="5">Belongs to the bacterial solute-binding protein 9 family.</text>
</comment>
<evidence type="ECO:0000256" key="1">
    <source>
        <dbReference type="ARBA" id="ARBA00004196"/>
    </source>
</evidence>
<dbReference type="Proteomes" id="UP001315967">
    <property type="component" value="Chromosome"/>
</dbReference>
<comment type="subcellular location">
    <subcellularLocation>
        <location evidence="1">Cell envelope</location>
    </subcellularLocation>
</comment>
<dbReference type="PRINTS" id="PR00691">
    <property type="entry name" value="ADHESINB"/>
</dbReference>
<evidence type="ECO:0000256" key="5">
    <source>
        <dbReference type="RuleBase" id="RU003512"/>
    </source>
</evidence>
<sequence length="306" mass="34591">MKMIKTIKTCCLSLLLMLCLLPLQAIRAEEKPTVTVSTSFIEDIVQKITDDSVNIELIIPRGSDPHLYSPLASDLDNILNADLILYQGLHLEAQMAEVLADYGYAVTQNFNPDDLISVNDGSEVDPHYWFDLNLYKQSVEEITNLLIETYPNQSELYQNNSNQYLAELDELQLWVEDKLEELPVENRILVTPHDAYAYFARNYAFQVYAPQGISTESEVSNEQIIQTVDFVVNHQVPAIFLDTTSNPQAMTKLQEGIAQKGHEVKIVGGEGQELYSDSLAPSGQENDTFIKMYQHNVNLIVENLTK</sequence>
<keyword evidence="2 5" id="KW-0813">Transport</keyword>
<dbReference type="InterPro" id="IPR006129">
    <property type="entry name" value="AdhesinB"/>
</dbReference>
<keyword evidence="3" id="KW-0479">Metal-binding</keyword>
<dbReference type="PANTHER" id="PTHR42953">
    <property type="entry name" value="HIGH-AFFINITY ZINC UPTAKE SYSTEM PROTEIN ZNUA-RELATED"/>
    <property type="match status" value="1"/>
</dbReference>
<dbReference type="InterPro" id="IPR050492">
    <property type="entry name" value="Bact_metal-bind_prot9"/>
</dbReference>
<dbReference type="RefSeq" id="WP_313793991.1">
    <property type="nucleotide sequence ID" value="NZ_CP102453.1"/>
</dbReference>
<dbReference type="InterPro" id="IPR006127">
    <property type="entry name" value="ZnuA-like"/>
</dbReference>
<evidence type="ECO:0000256" key="3">
    <source>
        <dbReference type="ARBA" id="ARBA00022723"/>
    </source>
</evidence>
<accession>A0ABY5P7L4</accession>
<evidence type="ECO:0000313" key="8">
    <source>
        <dbReference type="Proteomes" id="UP001315967"/>
    </source>
</evidence>
<dbReference type="Pfam" id="PF01297">
    <property type="entry name" value="ZnuA"/>
    <property type="match status" value="1"/>
</dbReference>
<feature type="signal peptide" evidence="6">
    <location>
        <begin position="1"/>
        <end position="27"/>
    </location>
</feature>
<name>A0ABY5P7L4_9LACT</name>
<evidence type="ECO:0000256" key="2">
    <source>
        <dbReference type="ARBA" id="ARBA00022448"/>
    </source>
</evidence>
<keyword evidence="4 6" id="KW-0732">Signal</keyword>
<dbReference type="PANTHER" id="PTHR42953:SF1">
    <property type="entry name" value="METAL-BINDING PROTEIN HI_0362-RELATED"/>
    <property type="match status" value="1"/>
</dbReference>
<evidence type="ECO:0000313" key="7">
    <source>
        <dbReference type="EMBL" id="UUX34490.1"/>
    </source>
</evidence>